<dbReference type="RefSeq" id="WP_116302104.1">
    <property type="nucleotide sequence ID" value="NZ_NFZV01000008.1"/>
</dbReference>
<dbReference type="OrthoDB" id="9790530at2"/>
<evidence type="ECO:0000256" key="1">
    <source>
        <dbReference type="SAM" id="MobiDB-lite"/>
    </source>
</evidence>
<dbReference type="InterPro" id="IPR011990">
    <property type="entry name" value="TPR-like_helical_dom_sf"/>
</dbReference>
<dbReference type="InterPro" id="IPR036397">
    <property type="entry name" value="RNaseH_sf"/>
</dbReference>
<comment type="caution">
    <text evidence="3">The sequence shown here is derived from an EMBL/GenBank/DDBJ whole genome shotgun (WGS) entry which is preliminary data.</text>
</comment>
<dbReference type="PANTHER" id="PTHR38462">
    <property type="entry name" value="EXONUCLEASE-LIKE PROTEIN"/>
    <property type="match status" value="1"/>
</dbReference>
<protein>
    <recommendedName>
        <fullName evidence="2">YprB ribonuclease H-like domain-containing protein</fullName>
    </recommendedName>
</protein>
<dbReference type="InterPro" id="IPR012337">
    <property type="entry name" value="RNaseH-like_sf"/>
</dbReference>
<proteinExistence type="predicted"/>
<dbReference type="SUPFAM" id="SSF81901">
    <property type="entry name" value="HCP-like"/>
    <property type="match status" value="1"/>
</dbReference>
<dbReference type="GO" id="GO:0003676">
    <property type="term" value="F:nucleic acid binding"/>
    <property type="evidence" value="ECO:0007669"/>
    <property type="project" value="InterPro"/>
</dbReference>
<feature type="compositionally biased region" description="Basic and acidic residues" evidence="1">
    <location>
        <begin position="1"/>
        <end position="11"/>
    </location>
</feature>
<dbReference type="Proteomes" id="UP000256763">
    <property type="component" value="Unassembled WGS sequence"/>
</dbReference>
<dbReference type="Gene3D" id="3.30.420.10">
    <property type="entry name" value="Ribonuclease H-like superfamily/Ribonuclease H"/>
    <property type="match status" value="1"/>
</dbReference>
<dbReference type="SUPFAM" id="SSF53098">
    <property type="entry name" value="Ribonuclease H-like"/>
    <property type="match status" value="1"/>
</dbReference>
<feature type="region of interest" description="Disordered" evidence="1">
    <location>
        <begin position="1"/>
        <end position="28"/>
    </location>
</feature>
<organism evidence="3 4">
    <name type="scientific">Alkalilimnicola ehrlichii</name>
    <dbReference type="NCBI Taxonomy" id="351052"/>
    <lineage>
        <taxon>Bacteria</taxon>
        <taxon>Pseudomonadati</taxon>
        <taxon>Pseudomonadota</taxon>
        <taxon>Gammaproteobacteria</taxon>
        <taxon>Chromatiales</taxon>
        <taxon>Ectothiorhodospiraceae</taxon>
        <taxon>Alkalilimnicola</taxon>
    </lineage>
</organism>
<gene>
    <name evidence="3" type="ORF">CAL65_10000</name>
</gene>
<accession>A0A3E0WXX5</accession>
<dbReference type="Gene3D" id="1.25.40.10">
    <property type="entry name" value="Tetratricopeptide repeat domain"/>
    <property type="match status" value="1"/>
</dbReference>
<evidence type="ECO:0000313" key="3">
    <source>
        <dbReference type="EMBL" id="RFA36845.1"/>
    </source>
</evidence>
<dbReference type="Pfam" id="PF13482">
    <property type="entry name" value="RNase_H_2"/>
    <property type="match status" value="1"/>
</dbReference>
<evidence type="ECO:0000313" key="4">
    <source>
        <dbReference type="Proteomes" id="UP000256763"/>
    </source>
</evidence>
<keyword evidence="4" id="KW-1185">Reference proteome</keyword>
<dbReference type="InterPro" id="IPR038720">
    <property type="entry name" value="YprB_RNase_H-like_dom"/>
</dbReference>
<evidence type="ECO:0000259" key="2">
    <source>
        <dbReference type="Pfam" id="PF13482"/>
    </source>
</evidence>
<feature type="domain" description="YprB ribonuclease H-like" evidence="2">
    <location>
        <begin position="107"/>
        <end position="271"/>
    </location>
</feature>
<sequence length="395" mass="43875">MSLKKRLDTLRRQAGGSPPNAPSEQPVGGNVRQRLERLGGRAVWTSKPRATRVESPAALAERVGGQLVGEHLILVDRCYSLDTSHGRWPLTACRSVEAPFPLPERALFVDTETTGLAGGTGTVAFMVGIAELLPEAVRLRQWMLTAFAGEASMLDAVADTLAKAEAIVSYNGKSFDMPLLRDRRRMQRESDLHDLAHLDLLHPVRRLFGARWPDCRLSTVERELLGVQREDDLPGAEAPWAWKDYLAGRPQHALPRVLKHNELDILSLVVLPSALSRAVADPLALGADPAAVAKIWSREGQSDKALATLRRYRQALDRRGLLLLASTLRSVGDTEEAVDIWKELASAGCQEATEHLAKYYEHVVKDYEQALHYAQRLADSAEARHRRQRLERRIG</sequence>
<dbReference type="AlphaFoldDB" id="A0A3E0WXX5"/>
<dbReference type="PANTHER" id="PTHR38462:SF1">
    <property type="entry name" value="YPRB RIBONUCLEASE H-LIKE DOMAIN-CONTAINING PROTEIN"/>
    <property type="match status" value="1"/>
</dbReference>
<name>A0A3E0WXX5_9GAMM</name>
<dbReference type="EMBL" id="NFZW01000008">
    <property type="protein sequence ID" value="RFA36845.1"/>
    <property type="molecule type" value="Genomic_DNA"/>
</dbReference>
<reference evidence="4" key="1">
    <citation type="submission" date="2017-05" db="EMBL/GenBank/DDBJ databases">
        <authorList>
            <person name="Sharma S."/>
            <person name="Sidhu C."/>
            <person name="Pinnaka A.K."/>
        </authorList>
    </citation>
    <scope>NUCLEOTIDE SEQUENCE [LARGE SCALE GENOMIC DNA]</scope>
    <source>
        <strain evidence="4">AK93</strain>
    </source>
</reference>